<evidence type="ECO:0000256" key="2">
    <source>
        <dbReference type="ARBA" id="ARBA00023125"/>
    </source>
</evidence>
<dbReference type="SMART" id="SM00346">
    <property type="entry name" value="HTH_ICLR"/>
    <property type="match status" value="1"/>
</dbReference>
<keyword evidence="3" id="KW-0804">Transcription</keyword>
<dbReference type="PANTHER" id="PTHR30136:SF35">
    <property type="entry name" value="HTH-TYPE TRANSCRIPTIONAL REGULATOR RV1719"/>
    <property type="match status" value="1"/>
</dbReference>
<dbReference type="InterPro" id="IPR050707">
    <property type="entry name" value="HTH_MetabolicPath_Reg"/>
</dbReference>
<reference evidence="6 7" key="1">
    <citation type="journal article" date="2015" name="Stand. Genomic Sci.">
        <title>Genomic Encyclopedia of Bacterial and Archaeal Type Strains, Phase III: the genomes of soil and plant-associated and newly described type strains.</title>
        <authorList>
            <person name="Whitman W.B."/>
            <person name="Woyke T."/>
            <person name="Klenk H.P."/>
            <person name="Zhou Y."/>
            <person name="Lilburn T.G."/>
            <person name="Beck B.J."/>
            <person name="De Vos P."/>
            <person name="Vandamme P."/>
            <person name="Eisen J.A."/>
            <person name="Garrity G."/>
            <person name="Hugenholtz P."/>
            <person name="Kyrpides N.C."/>
        </authorList>
    </citation>
    <scope>NUCLEOTIDE SEQUENCE [LARGE SCALE GENOMIC DNA]</scope>
    <source>
        <strain evidence="6 7">AC4r</strain>
    </source>
</reference>
<evidence type="ECO:0000313" key="6">
    <source>
        <dbReference type="EMBL" id="RZT66483.1"/>
    </source>
</evidence>
<dbReference type="Proteomes" id="UP000292408">
    <property type="component" value="Unassembled WGS sequence"/>
</dbReference>
<evidence type="ECO:0000256" key="3">
    <source>
        <dbReference type="ARBA" id="ARBA00023163"/>
    </source>
</evidence>
<dbReference type="GO" id="GO:0003700">
    <property type="term" value="F:DNA-binding transcription factor activity"/>
    <property type="evidence" value="ECO:0007669"/>
    <property type="project" value="TreeGrafter"/>
</dbReference>
<evidence type="ECO:0000259" key="5">
    <source>
        <dbReference type="PROSITE" id="PS51078"/>
    </source>
</evidence>
<dbReference type="SUPFAM" id="SSF46785">
    <property type="entry name" value="Winged helix' DNA-binding domain"/>
    <property type="match status" value="1"/>
</dbReference>
<dbReference type="OrthoDB" id="3632743at2"/>
<dbReference type="RefSeq" id="WP_130279858.1">
    <property type="nucleotide sequence ID" value="NZ_SGXT01000001.1"/>
</dbReference>
<evidence type="ECO:0000313" key="7">
    <source>
        <dbReference type="Proteomes" id="UP000292408"/>
    </source>
</evidence>
<name>A0A4Q7TZS9_9MICO</name>
<comment type="caution">
    <text evidence="6">The sequence shown here is derived from an EMBL/GenBank/DDBJ whole genome shotgun (WGS) entry which is preliminary data.</text>
</comment>
<dbReference type="PROSITE" id="PS51077">
    <property type="entry name" value="HTH_ICLR"/>
    <property type="match status" value="1"/>
</dbReference>
<proteinExistence type="predicted"/>
<keyword evidence="7" id="KW-1185">Reference proteome</keyword>
<dbReference type="InterPro" id="IPR036390">
    <property type="entry name" value="WH_DNA-bd_sf"/>
</dbReference>
<dbReference type="Pfam" id="PF01614">
    <property type="entry name" value="IclR_C"/>
    <property type="match status" value="1"/>
</dbReference>
<dbReference type="AlphaFoldDB" id="A0A4Q7TZS9"/>
<dbReference type="Gene3D" id="1.10.10.10">
    <property type="entry name" value="Winged helix-like DNA-binding domain superfamily/Winged helix DNA-binding domain"/>
    <property type="match status" value="1"/>
</dbReference>
<dbReference type="PANTHER" id="PTHR30136">
    <property type="entry name" value="HELIX-TURN-HELIX TRANSCRIPTIONAL REGULATOR, ICLR FAMILY"/>
    <property type="match status" value="1"/>
</dbReference>
<organism evidence="6 7">
    <name type="scientific">Microcella alkaliphila</name>
    <dbReference type="NCBI Taxonomy" id="279828"/>
    <lineage>
        <taxon>Bacteria</taxon>
        <taxon>Bacillati</taxon>
        <taxon>Actinomycetota</taxon>
        <taxon>Actinomycetes</taxon>
        <taxon>Micrococcales</taxon>
        <taxon>Microbacteriaceae</taxon>
        <taxon>Microcella</taxon>
    </lineage>
</organism>
<sequence>MAILEKSGAIIAALEDIGEATAQELADTVNEPVSSTYRLLASLSSIGWVDSKFRRGYFRLGVRFVRIGSRLEDRLSVRDACTAALVSLRRDTGATAFLCFRRGDAAVCVERLDGRDVRSLAMRLGDSLPLYRGAAPLAILAFLPEGEREAVLERFAVRRRDGEDVPGDKVLRDAIDLIRARGYSISDEDVTPGIGAVGAPVFNHRGELEGAISVSGLRNAIILGPPDVATLTVEAAADASRALGFGEGLENS</sequence>
<dbReference type="GO" id="GO:0045892">
    <property type="term" value="P:negative regulation of DNA-templated transcription"/>
    <property type="evidence" value="ECO:0007669"/>
    <property type="project" value="TreeGrafter"/>
</dbReference>
<feature type="domain" description="HTH iclR-type" evidence="4">
    <location>
        <begin position="1"/>
        <end position="62"/>
    </location>
</feature>
<dbReference type="InterPro" id="IPR029016">
    <property type="entry name" value="GAF-like_dom_sf"/>
</dbReference>
<dbReference type="EMBL" id="SGXT01000001">
    <property type="protein sequence ID" value="RZT66483.1"/>
    <property type="molecule type" value="Genomic_DNA"/>
</dbReference>
<dbReference type="Pfam" id="PF09339">
    <property type="entry name" value="HTH_IclR"/>
    <property type="match status" value="1"/>
</dbReference>
<evidence type="ECO:0000256" key="1">
    <source>
        <dbReference type="ARBA" id="ARBA00023015"/>
    </source>
</evidence>
<evidence type="ECO:0000259" key="4">
    <source>
        <dbReference type="PROSITE" id="PS51077"/>
    </source>
</evidence>
<gene>
    <name evidence="6" type="ORF">EV140_0021</name>
</gene>
<accession>A0A4Q7TZS9</accession>
<dbReference type="PROSITE" id="PS51078">
    <property type="entry name" value="ICLR_ED"/>
    <property type="match status" value="1"/>
</dbReference>
<dbReference type="InterPro" id="IPR005471">
    <property type="entry name" value="Tscrpt_reg_IclR_N"/>
</dbReference>
<protein>
    <submittedName>
        <fullName evidence="6">IclR family transcriptional regulator</fullName>
    </submittedName>
</protein>
<dbReference type="InterPro" id="IPR036388">
    <property type="entry name" value="WH-like_DNA-bd_sf"/>
</dbReference>
<dbReference type="InterPro" id="IPR014757">
    <property type="entry name" value="Tscrpt_reg_IclR_C"/>
</dbReference>
<dbReference type="GO" id="GO:0003677">
    <property type="term" value="F:DNA binding"/>
    <property type="evidence" value="ECO:0007669"/>
    <property type="project" value="UniProtKB-KW"/>
</dbReference>
<feature type="domain" description="IclR-ED" evidence="5">
    <location>
        <begin position="63"/>
        <end position="245"/>
    </location>
</feature>
<keyword evidence="2" id="KW-0238">DNA-binding</keyword>
<keyword evidence="1" id="KW-0805">Transcription regulation</keyword>
<dbReference type="Gene3D" id="3.30.450.40">
    <property type="match status" value="1"/>
</dbReference>
<dbReference type="SUPFAM" id="SSF55781">
    <property type="entry name" value="GAF domain-like"/>
    <property type="match status" value="1"/>
</dbReference>